<organism evidence="2 3">
    <name type="scientific">Ceratodon purpureus</name>
    <name type="common">Fire moss</name>
    <name type="synonym">Dicranum purpureum</name>
    <dbReference type="NCBI Taxonomy" id="3225"/>
    <lineage>
        <taxon>Eukaryota</taxon>
        <taxon>Viridiplantae</taxon>
        <taxon>Streptophyta</taxon>
        <taxon>Embryophyta</taxon>
        <taxon>Bryophyta</taxon>
        <taxon>Bryophytina</taxon>
        <taxon>Bryopsida</taxon>
        <taxon>Dicranidae</taxon>
        <taxon>Pseudoditrichales</taxon>
        <taxon>Ditrichaceae</taxon>
        <taxon>Ceratodon</taxon>
    </lineage>
</organism>
<comment type="caution">
    <text evidence="2">The sequence shown here is derived from an EMBL/GenBank/DDBJ whole genome shotgun (WGS) entry which is preliminary data.</text>
</comment>
<evidence type="ECO:0000313" key="2">
    <source>
        <dbReference type="EMBL" id="KAG0572936.1"/>
    </source>
</evidence>
<evidence type="ECO:0008006" key="4">
    <source>
        <dbReference type="Google" id="ProtNLM"/>
    </source>
</evidence>
<feature type="chain" id="PRO_5035941934" description="Secreted protein" evidence="1">
    <location>
        <begin position="20"/>
        <end position="96"/>
    </location>
</feature>
<keyword evidence="1" id="KW-0732">Signal</keyword>
<gene>
    <name evidence="2" type="ORF">KC19_VG135700</name>
</gene>
<evidence type="ECO:0000256" key="1">
    <source>
        <dbReference type="SAM" id="SignalP"/>
    </source>
</evidence>
<protein>
    <recommendedName>
        <fullName evidence="4">Secreted protein</fullName>
    </recommendedName>
</protein>
<dbReference type="AlphaFoldDB" id="A0A8T0HQ16"/>
<keyword evidence="3" id="KW-1185">Reference proteome</keyword>
<reference evidence="2" key="1">
    <citation type="submission" date="2020-06" db="EMBL/GenBank/DDBJ databases">
        <title>WGS assembly of Ceratodon purpureus strain R40.</title>
        <authorList>
            <person name="Carey S.B."/>
            <person name="Jenkins J."/>
            <person name="Shu S."/>
            <person name="Lovell J.T."/>
            <person name="Sreedasyam A."/>
            <person name="Maumus F."/>
            <person name="Tiley G.P."/>
            <person name="Fernandez-Pozo N."/>
            <person name="Barry K."/>
            <person name="Chen C."/>
            <person name="Wang M."/>
            <person name="Lipzen A."/>
            <person name="Daum C."/>
            <person name="Saski C.A."/>
            <person name="Payton A.C."/>
            <person name="Mcbreen J.C."/>
            <person name="Conrad R.E."/>
            <person name="Kollar L.M."/>
            <person name="Olsson S."/>
            <person name="Huttunen S."/>
            <person name="Landis J.B."/>
            <person name="Wickett N.J."/>
            <person name="Johnson M.G."/>
            <person name="Rensing S.A."/>
            <person name="Grimwood J."/>
            <person name="Schmutz J."/>
            <person name="Mcdaniel S.F."/>
        </authorList>
    </citation>
    <scope>NUCLEOTIDE SEQUENCE</scope>
    <source>
        <strain evidence="2">R40</strain>
    </source>
</reference>
<evidence type="ECO:0000313" key="3">
    <source>
        <dbReference type="Proteomes" id="UP000822688"/>
    </source>
</evidence>
<proteinExistence type="predicted"/>
<accession>A0A8T0HQ16</accession>
<dbReference type="EMBL" id="CM026426">
    <property type="protein sequence ID" value="KAG0572936.1"/>
    <property type="molecule type" value="Genomic_DNA"/>
</dbReference>
<dbReference type="Proteomes" id="UP000822688">
    <property type="component" value="Chromosome V"/>
</dbReference>
<sequence length="96" mass="10718">MCWCLRWLMSGALSPASHTMHPAVADCPRQPCRDHCLQLHLPEDSASDTLSTSQVCTIGKLLTIHAQLLLEDSVFLMVYLACSDYVSHGTPKFIRF</sequence>
<feature type="signal peptide" evidence="1">
    <location>
        <begin position="1"/>
        <end position="19"/>
    </location>
</feature>
<name>A0A8T0HQ16_CERPU</name>